<gene>
    <name evidence="5" type="ORF">Q4521_20135</name>
</gene>
<keyword evidence="3 5" id="KW-0012">Acyltransferase</keyword>
<organism evidence="5 6">
    <name type="scientific">Saccharophagus degradans</name>
    <dbReference type="NCBI Taxonomy" id="86304"/>
    <lineage>
        <taxon>Bacteria</taxon>
        <taxon>Pseudomonadati</taxon>
        <taxon>Pseudomonadota</taxon>
        <taxon>Gammaproteobacteria</taxon>
        <taxon>Cellvibrionales</taxon>
        <taxon>Cellvibrionaceae</taxon>
        <taxon>Saccharophagus</taxon>
    </lineage>
</organism>
<dbReference type="GO" id="GO:0003841">
    <property type="term" value="F:1-acylglycerol-3-phosphate O-acyltransferase activity"/>
    <property type="evidence" value="ECO:0007669"/>
    <property type="project" value="TreeGrafter"/>
</dbReference>
<dbReference type="InterPro" id="IPR002123">
    <property type="entry name" value="Plipid/glycerol_acylTrfase"/>
</dbReference>
<evidence type="ECO:0000256" key="3">
    <source>
        <dbReference type="ARBA" id="ARBA00023315"/>
    </source>
</evidence>
<reference evidence="5" key="1">
    <citation type="submission" date="2023-07" db="EMBL/GenBank/DDBJ databases">
        <title>Genome content predicts the carbon catabolic preferences of heterotrophic bacteria.</title>
        <authorList>
            <person name="Gralka M."/>
        </authorList>
    </citation>
    <scope>NUCLEOTIDE SEQUENCE</scope>
    <source>
        <strain evidence="5">I3M17_2</strain>
    </source>
</reference>
<proteinExistence type="predicted"/>
<name>A0AAW7XE23_9GAMM</name>
<dbReference type="SMART" id="SM00563">
    <property type="entry name" value="PlsC"/>
    <property type="match status" value="1"/>
</dbReference>
<dbReference type="AlphaFoldDB" id="A0AAW7XE23"/>
<dbReference type="EMBL" id="JAUOPB010000018">
    <property type="protein sequence ID" value="MDO6424811.1"/>
    <property type="molecule type" value="Genomic_DNA"/>
</dbReference>
<keyword evidence="2" id="KW-0808">Transferase</keyword>
<sequence>MNFSEPVIDFDIPPSMPRGGNRLSRWLGRCLLRSIGWKLRGALPDEPKLIIAAAPHTSNWDFIIAMGTIMSLGIRISYLMKKEAFFWPFKGFFLWLGGIPIDRKAASNTVDQIADWYSTHEQCWVVLTPEGTRKKVDKWKTGFLRIAEKAEIPVFVVAWDYPSKTLQMLPCWQTTGDHAADADAMRDMINARFVARHAEKQ</sequence>
<evidence type="ECO:0000313" key="5">
    <source>
        <dbReference type="EMBL" id="MDO6424811.1"/>
    </source>
</evidence>
<dbReference type="SUPFAM" id="SSF69593">
    <property type="entry name" value="Glycerol-3-phosphate (1)-acyltransferase"/>
    <property type="match status" value="1"/>
</dbReference>
<evidence type="ECO:0000256" key="1">
    <source>
        <dbReference type="ARBA" id="ARBA00005189"/>
    </source>
</evidence>
<dbReference type="RefSeq" id="WP_303494029.1">
    <property type="nucleotide sequence ID" value="NZ_JAUOPB010000018.1"/>
</dbReference>
<dbReference type="Proteomes" id="UP001169760">
    <property type="component" value="Unassembled WGS sequence"/>
</dbReference>
<accession>A0AAW7XE23</accession>
<dbReference type="GO" id="GO:0006654">
    <property type="term" value="P:phosphatidic acid biosynthetic process"/>
    <property type="evidence" value="ECO:0007669"/>
    <property type="project" value="TreeGrafter"/>
</dbReference>
<dbReference type="PANTHER" id="PTHR10434">
    <property type="entry name" value="1-ACYL-SN-GLYCEROL-3-PHOSPHATE ACYLTRANSFERASE"/>
    <property type="match status" value="1"/>
</dbReference>
<protein>
    <submittedName>
        <fullName evidence="5">1-acyl-sn-glycerol-3-phosphate acyltransferase</fullName>
    </submittedName>
</protein>
<comment type="pathway">
    <text evidence="1">Lipid metabolism.</text>
</comment>
<dbReference type="Pfam" id="PF01553">
    <property type="entry name" value="Acyltransferase"/>
    <property type="match status" value="1"/>
</dbReference>
<evidence type="ECO:0000256" key="2">
    <source>
        <dbReference type="ARBA" id="ARBA00022679"/>
    </source>
</evidence>
<feature type="domain" description="Phospholipid/glycerol acyltransferase" evidence="4">
    <location>
        <begin position="50"/>
        <end position="162"/>
    </location>
</feature>
<evidence type="ECO:0000313" key="6">
    <source>
        <dbReference type="Proteomes" id="UP001169760"/>
    </source>
</evidence>
<comment type="caution">
    <text evidence="5">The sequence shown here is derived from an EMBL/GenBank/DDBJ whole genome shotgun (WGS) entry which is preliminary data.</text>
</comment>
<evidence type="ECO:0000259" key="4">
    <source>
        <dbReference type="SMART" id="SM00563"/>
    </source>
</evidence>
<dbReference type="PANTHER" id="PTHR10434:SF9">
    <property type="entry name" value="PHOSPHOLIPID_GLYCEROL ACYLTRANSFERASE DOMAIN-CONTAINING PROTEIN"/>
    <property type="match status" value="1"/>
</dbReference>